<protein>
    <submittedName>
        <fullName evidence="2">Alpha/beta fold hydrolase</fullName>
    </submittedName>
</protein>
<keyword evidence="3" id="KW-1185">Reference proteome</keyword>
<evidence type="ECO:0000313" key="2">
    <source>
        <dbReference type="EMBL" id="WDF70474.1"/>
    </source>
</evidence>
<dbReference type="Gene3D" id="3.40.50.1820">
    <property type="entry name" value="alpha/beta hydrolase"/>
    <property type="match status" value="1"/>
</dbReference>
<dbReference type="PANTHER" id="PTHR43798">
    <property type="entry name" value="MONOACYLGLYCEROL LIPASE"/>
    <property type="match status" value="1"/>
</dbReference>
<accession>A0ABY7WLM0</accession>
<evidence type="ECO:0000313" key="3">
    <source>
        <dbReference type="Proteomes" id="UP001221558"/>
    </source>
</evidence>
<dbReference type="RefSeq" id="WP_274269180.1">
    <property type="nucleotide sequence ID" value="NZ_CP117880.1"/>
</dbReference>
<gene>
    <name evidence="2" type="ORF">PQ465_08885</name>
</gene>
<dbReference type="InterPro" id="IPR000073">
    <property type="entry name" value="AB_hydrolase_1"/>
</dbReference>
<feature type="domain" description="AB hydrolase-1" evidence="1">
    <location>
        <begin position="32"/>
        <end position="260"/>
    </location>
</feature>
<dbReference type="PRINTS" id="PR00111">
    <property type="entry name" value="ABHYDROLASE"/>
</dbReference>
<dbReference type="InterPro" id="IPR029058">
    <property type="entry name" value="AB_hydrolase_fold"/>
</dbReference>
<evidence type="ECO:0000259" key="1">
    <source>
        <dbReference type="Pfam" id="PF00561"/>
    </source>
</evidence>
<dbReference type="GO" id="GO:0016787">
    <property type="term" value="F:hydrolase activity"/>
    <property type="evidence" value="ECO:0007669"/>
    <property type="project" value="UniProtKB-KW"/>
</dbReference>
<dbReference type="Proteomes" id="UP001221558">
    <property type="component" value="Chromosome"/>
</dbReference>
<dbReference type="SUPFAM" id="SSF53474">
    <property type="entry name" value="alpha/beta-Hydrolases"/>
    <property type="match status" value="1"/>
</dbReference>
<dbReference type="InterPro" id="IPR050266">
    <property type="entry name" value="AB_hydrolase_sf"/>
</dbReference>
<sequence>MAERLVKSNKIRIGDISISYYIKKGKATASKTIIFLHGFPFNKNMWREQLDALPDDVTGVAVDIRGHGNSTAGHGYFSIDVFAKDLRVLLDKLEIDQAILCGISMGGYIALRAYELFPEKIVGLVLCDTHSKADSNAAKQKRFDSIQAVLNHGRRPFAIGFVENVFAPQTLEGKPETVELIKRSIRRNSISTICATLLALASRTDTSESLYQITVPVLLLRGAQDKITAKQDMQDMADAIPSNNFVEIEHAGHLPNLDDPIQFNRLLLAFVEEL</sequence>
<proteinExistence type="predicted"/>
<organism evidence="2 3">
    <name type="scientific">Sphingobacterium oryzagri</name>
    <dbReference type="NCBI Taxonomy" id="3025669"/>
    <lineage>
        <taxon>Bacteria</taxon>
        <taxon>Pseudomonadati</taxon>
        <taxon>Bacteroidota</taxon>
        <taxon>Sphingobacteriia</taxon>
        <taxon>Sphingobacteriales</taxon>
        <taxon>Sphingobacteriaceae</taxon>
        <taxon>Sphingobacterium</taxon>
    </lineage>
</organism>
<keyword evidence="2" id="KW-0378">Hydrolase</keyword>
<reference evidence="2 3" key="1">
    <citation type="submission" date="2023-02" db="EMBL/GenBank/DDBJ databases">
        <title>Genome sequence of Sphingobacterium sp. KACC 22765.</title>
        <authorList>
            <person name="Kim S."/>
            <person name="Heo J."/>
            <person name="Kwon S.-W."/>
        </authorList>
    </citation>
    <scope>NUCLEOTIDE SEQUENCE [LARGE SCALE GENOMIC DNA]</scope>
    <source>
        <strain evidence="2 3">KACC 22765</strain>
    </source>
</reference>
<dbReference type="Pfam" id="PF00561">
    <property type="entry name" value="Abhydrolase_1"/>
    <property type="match status" value="1"/>
</dbReference>
<dbReference type="EMBL" id="CP117880">
    <property type="protein sequence ID" value="WDF70474.1"/>
    <property type="molecule type" value="Genomic_DNA"/>
</dbReference>
<name>A0ABY7WLM0_9SPHI</name>